<evidence type="ECO:0000256" key="1">
    <source>
        <dbReference type="ARBA" id="ARBA00009437"/>
    </source>
</evidence>
<dbReference type="Gene3D" id="1.10.10.10">
    <property type="entry name" value="Winged helix-like DNA-binding domain superfamily/Winged helix DNA-binding domain"/>
    <property type="match status" value="1"/>
</dbReference>
<dbReference type="GO" id="GO:0003700">
    <property type="term" value="F:DNA-binding transcription factor activity"/>
    <property type="evidence" value="ECO:0007669"/>
    <property type="project" value="InterPro"/>
</dbReference>
<keyword evidence="8" id="KW-1185">Reference proteome</keyword>
<evidence type="ECO:0000313" key="7">
    <source>
        <dbReference type="EMBL" id="BAO30028.1"/>
    </source>
</evidence>
<organism evidence="7 8">
    <name type="scientific">Sulfuritalea hydrogenivorans sk43H</name>
    <dbReference type="NCBI Taxonomy" id="1223802"/>
    <lineage>
        <taxon>Bacteria</taxon>
        <taxon>Pseudomonadati</taxon>
        <taxon>Pseudomonadota</taxon>
        <taxon>Betaproteobacteria</taxon>
        <taxon>Nitrosomonadales</taxon>
        <taxon>Sterolibacteriaceae</taxon>
        <taxon>Sulfuritalea</taxon>
    </lineage>
</organism>
<reference evidence="7 8" key="1">
    <citation type="journal article" date="2014" name="Syst. Appl. Microbiol.">
        <title>Complete genomes of freshwater sulfur oxidizers Sulfuricella denitrificans skB26 and Sulfuritalea hydrogenivorans sk43H: genetic insights into the sulfur oxidation pathway of betaproteobacteria.</title>
        <authorList>
            <person name="Watanabe T."/>
            <person name="Kojima H."/>
            <person name="Fukui M."/>
        </authorList>
    </citation>
    <scope>NUCLEOTIDE SEQUENCE [LARGE SCALE GENOMIC DNA]</scope>
    <source>
        <strain evidence="7">DSM22779</strain>
    </source>
</reference>
<dbReference type="Pfam" id="PF00126">
    <property type="entry name" value="HTH_1"/>
    <property type="match status" value="1"/>
</dbReference>
<dbReference type="EMBL" id="AP012547">
    <property type="protein sequence ID" value="BAO30028.1"/>
    <property type="molecule type" value="Genomic_DNA"/>
</dbReference>
<accession>W0SJ50</accession>
<evidence type="ECO:0000313" key="8">
    <source>
        <dbReference type="Proteomes" id="UP000031637"/>
    </source>
</evidence>
<feature type="domain" description="HTH lysR-type" evidence="6">
    <location>
        <begin position="1"/>
        <end position="53"/>
    </location>
</feature>
<evidence type="ECO:0000256" key="2">
    <source>
        <dbReference type="ARBA" id="ARBA00023015"/>
    </source>
</evidence>
<dbReference type="Proteomes" id="UP000031637">
    <property type="component" value="Chromosome"/>
</dbReference>
<keyword evidence="3" id="KW-0238">DNA-binding</keyword>
<dbReference type="HOGENOM" id="CLU_1174940_0_0_4"/>
<feature type="compositionally biased region" description="Basic and acidic residues" evidence="5">
    <location>
        <begin position="209"/>
        <end position="236"/>
    </location>
</feature>
<keyword evidence="2" id="KW-0805">Transcription regulation</keyword>
<dbReference type="PANTHER" id="PTHR30346">
    <property type="entry name" value="TRANSCRIPTIONAL DUAL REGULATOR HCAR-RELATED"/>
    <property type="match status" value="1"/>
</dbReference>
<dbReference type="InterPro" id="IPR000847">
    <property type="entry name" value="LysR_HTH_N"/>
</dbReference>
<proteinExistence type="inferred from homology"/>
<dbReference type="PROSITE" id="PS50931">
    <property type="entry name" value="HTH_LYSR"/>
    <property type="match status" value="1"/>
</dbReference>
<evidence type="ECO:0000259" key="6">
    <source>
        <dbReference type="PROSITE" id="PS50931"/>
    </source>
</evidence>
<comment type="similarity">
    <text evidence="1">Belongs to the LysR transcriptional regulatory family.</text>
</comment>
<dbReference type="InterPro" id="IPR036390">
    <property type="entry name" value="WH_DNA-bd_sf"/>
</dbReference>
<dbReference type="GO" id="GO:0032993">
    <property type="term" value="C:protein-DNA complex"/>
    <property type="evidence" value="ECO:0007669"/>
    <property type="project" value="TreeGrafter"/>
</dbReference>
<feature type="region of interest" description="Disordered" evidence="5">
    <location>
        <begin position="206"/>
        <end position="236"/>
    </location>
</feature>
<dbReference type="InterPro" id="IPR036388">
    <property type="entry name" value="WH-like_DNA-bd_sf"/>
</dbReference>
<dbReference type="InterPro" id="IPR005119">
    <property type="entry name" value="LysR_subst-bd"/>
</dbReference>
<dbReference type="Pfam" id="PF03466">
    <property type="entry name" value="LysR_substrate"/>
    <property type="match status" value="1"/>
</dbReference>
<protein>
    <submittedName>
        <fullName evidence="7">Transcriptional regulator, LysR family</fullName>
    </submittedName>
</protein>
<dbReference type="PRINTS" id="PR00039">
    <property type="entry name" value="HTHLYSR"/>
</dbReference>
<sequence length="236" mass="25992">MASFLAIARLGSFRMAARELGISQGAISQQLQKLERLLGVRLIERDPQGCRLTVEGREFESHAGNLQRLATNALNTFRQRRLAIGASSNIGTYLLQPYLRTYGDQVGENVDLQIHRNPVVAEMLANGDIDVALMEWWDERPGFVSRVWRTEDIVAIVAPDHPWARMPCVNRAQLSQTPMLGGESGTGTGRLLAEYLDVELAALPVGGKRPTDPPGLKREISAMRSGEAEAASRSRC</sequence>
<dbReference type="STRING" id="1223802.SUTH_02238"/>
<name>W0SJ50_9PROT</name>
<dbReference type="KEGG" id="shd:SUTH_02238"/>
<gene>
    <name evidence="7" type="ORF">SUTH_02238</name>
</gene>
<dbReference type="Gene3D" id="3.40.190.10">
    <property type="entry name" value="Periplasmic binding protein-like II"/>
    <property type="match status" value="2"/>
</dbReference>
<dbReference type="PANTHER" id="PTHR30346:SF28">
    <property type="entry name" value="HTH-TYPE TRANSCRIPTIONAL REGULATOR CYNR"/>
    <property type="match status" value="1"/>
</dbReference>
<evidence type="ECO:0000256" key="4">
    <source>
        <dbReference type="ARBA" id="ARBA00023163"/>
    </source>
</evidence>
<evidence type="ECO:0000256" key="3">
    <source>
        <dbReference type="ARBA" id="ARBA00023125"/>
    </source>
</evidence>
<evidence type="ECO:0000256" key="5">
    <source>
        <dbReference type="SAM" id="MobiDB-lite"/>
    </source>
</evidence>
<dbReference type="SUPFAM" id="SSF53850">
    <property type="entry name" value="Periplasmic binding protein-like II"/>
    <property type="match status" value="1"/>
</dbReference>
<dbReference type="AlphaFoldDB" id="W0SJ50"/>
<keyword evidence="4" id="KW-0804">Transcription</keyword>
<dbReference type="RefSeq" id="WP_084207361.1">
    <property type="nucleotide sequence ID" value="NZ_AP012547.1"/>
</dbReference>
<dbReference type="SUPFAM" id="SSF46785">
    <property type="entry name" value="Winged helix' DNA-binding domain"/>
    <property type="match status" value="1"/>
</dbReference>
<dbReference type="GO" id="GO:0003677">
    <property type="term" value="F:DNA binding"/>
    <property type="evidence" value="ECO:0007669"/>
    <property type="project" value="UniProtKB-KW"/>
</dbReference>